<evidence type="ECO:0000313" key="3">
    <source>
        <dbReference type="Proteomes" id="UP000293638"/>
    </source>
</evidence>
<sequence length="216" mass="22528">MRDARADGERLRSAFAAVRTLAGVRTSRTALAAALLALVVLDDRVLIPSRGWSVPLLAPLDWTGHLATSAIVLLAVVPAAVGRRSRLALAALVASVAIDVDHVPLYLGWTDGVGGGRPATHSLLTPLVLAAAALALPRARPLLAALAGGVLLHFVRDVATGPGVPLLVPLSEENVLLPWSLYAAVLAALVALVGARDLRERRAARPARALRVREPV</sequence>
<proteinExistence type="predicted"/>
<comment type="caution">
    <text evidence="2">The sequence shown here is derived from an EMBL/GenBank/DDBJ whole genome shotgun (WGS) entry which is preliminary data.</text>
</comment>
<evidence type="ECO:0000256" key="1">
    <source>
        <dbReference type="SAM" id="Phobius"/>
    </source>
</evidence>
<dbReference type="Proteomes" id="UP000293638">
    <property type="component" value="Unassembled WGS sequence"/>
</dbReference>
<dbReference type="Pfam" id="PF04307">
    <property type="entry name" value="YdjM"/>
    <property type="match status" value="1"/>
</dbReference>
<feature type="transmembrane region" description="Helical" evidence="1">
    <location>
        <begin position="143"/>
        <end position="164"/>
    </location>
</feature>
<protein>
    <submittedName>
        <fullName evidence="2">Inner membrane protein</fullName>
    </submittedName>
</protein>
<dbReference type="EMBL" id="SGXD01000002">
    <property type="protein sequence ID" value="RZS89684.1"/>
    <property type="molecule type" value="Genomic_DNA"/>
</dbReference>
<feature type="transmembrane region" description="Helical" evidence="1">
    <location>
        <begin position="176"/>
        <end position="195"/>
    </location>
</feature>
<keyword evidence="1" id="KW-0812">Transmembrane</keyword>
<feature type="transmembrane region" description="Helical" evidence="1">
    <location>
        <begin position="119"/>
        <end position="136"/>
    </location>
</feature>
<dbReference type="InterPro" id="IPR007404">
    <property type="entry name" value="YdjM-like"/>
</dbReference>
<feature type="transmembrane region" description="Helical" evidence="1">
    <location>
        <begin position="21"/>
        <end position="42"/>
    </location>
</feature>
<feature type="transmembrane region" description="Helical" evidence="1">
    <location>
        <begin position="62"/>
        <end position="81"/>
    </location>
</feature>
<keyword evidence="3" id="KW-1185">Reference proteome</keyword>
<reference evidence="2 3" key="1">
    <citation type="submission" date="2019-02" db="EMBL/GenBank/DDBJ databases">
        <title>Genomic Encyclopedia of Type Strains, Phase IV (KMG-IV): sequencing the most valuable type-strain genomes for metagenomic binning, comparative biology and taxonomic classification.</title>
        <authorList>
            <person name="Goeker M."/>
        </authorList>
    </citation>
    <scope>NUCLEOTIDE SEQUENCE [LARGE SCALE GENOMIC DNA]</scope>
    <source>
        <strain evidence="2 3">DSM 45622</strain>
    </source>
</reference>
<evidence type="ECO:0000313" key="2">
    <source>
        <dbReference type="EMBL" id="RZS89684.1"/>
    </source>
</evidence>
<keyword evidence="1" id="KW-0472">Membrane</keyword>
<keyword evidence="1" id="KW-1133">Transmembrane helix</keyword>
<accession>A0A4Q7NRY3</accession>
<organism evidence="2 3">
    <name type="scientific">Motilibacter rhizosphaerae</name>
    <dbReference type="NCBI Taxonomy" id="598652"/>
    <lineage>
        <taxon>Bacteria</taxon>
        <taxon>Bacillati</taxon>
        <taxon>Actinomycetota</taxon>
        <taxon>Actinomycetes</taxon>
        <taxon>Motilibacterales</taxon>
        <taxon>Motilibacteraceae</taxon>
        <taxon>Motilibacter</taxon>
    </lineage>
</organism>
<gene>
    <name evidence="2" type="ORF">EV189_1455</name>
</gene>
<dbReference type="AlphaFoldDB" id="A0A4Q7NRY3"/>
<name>A0A4Q7NRY3_9ACTN</name>
<feature type="transmembrane region" description="Helical" evidence="1">
    <location>
        <begin position="88"/>
        <end position="107"/>
    </location>
</feature>